<organism evidence="4 5">
    <name type="scientific">Lysobacter arenosi</name>
    <dbReference type="NCBI Taxonomy" id="2795387"/>
    <lineage>
        <taxon>Bacteria</taxon>
        <taxon>Pseudomonadati</taxon>
        <taxon>Pseudomonadota</taxon>
        <taxon>Gammaproteobacteria</taxon>
        <taxon>Lysobacterales</taxon>
        <taxon>Lysobacteraceae</taxon>
        <taxon>Lysobacter</taxon>
    </lineage>
</organism>
<protein>
    <recommendedName>
        <fullName evidence="2">UPF0225 protein HIV01_014165</fullName>
    </recommendedName>
</protein>
<dbReference type="PANTHER" id="PTHR33747:SF1">
    <property type="entry name" value="ADENYLATE CYCLASE-ASSOCIATED CAP C-TERMINAL DOMAIN-CONTAINING PROTEIN"/>
    <property type="match status" value="1"/>
</dbReference>
<dbReference type="PANTHER" id="PTHR33747">
    <property type="entry name" value="UPF0225 PROTEIN SCO1677"/>
    <property type="match status" value="1"/>
</dbReference>
<dbReference type="InterPro" id="IPR023006">
    <property type="entry name" value="YchJ-like"/>
</dbReference>
<name>A0ABX7R9Z3_9GAMM</name>
<gene>
    <name evidence="4" type="ORF">HIV01_014165</name>
</gene>
<evidence type="ECO:0000256" key="2">
    <source>
        <dbReference type="HAMAP-Rule" id="MF_00612"/>
    </source>
</evidence>
<reference evidence="4 5" key="1">
    <citation type="submission" date="2021-02" db="EMBL/GenBank/DDBJ databases">
        <title>Lysobacter arenosi sp. nov., isolated from soil of gangwondo yeongwol, south Korea.</title>
        <authorList>
            <person name="Kim K.R."/>
            <person name="Kim K.H."/>
            <person name="Jeon C.O."/>
        </authorList>
    </citation>
    <scope>NUCLEOTIDE SEQUENCE [LARGE SCALE GENOMIC DNA]</scope>
    <source>
        <strain evidence="4 5">R7</strain>
    </source>
</reference>
<accession>A0ABX7R9Z3</accession>
<proteinExistence type="inferred from homology"/>
<sequence>MTVMCPCGLGRPYAACCGLLHAGAIAETAEALMRSRYSAYVLGDIDYLLATWHADTRPARFDLGDAAATRWLGLEVRRHAMTGADSAIVEFVARYKSGGSPAVRLHELSRFVREDGRWFYVDGDH</sequence>
<dbReference type="Gene3D" id="3.10.450.50">
    <property type="match status" value="1"/>
</dbReference>
<dbReference type="SUPFAM" id="SSF54427">
    <property type="entry name" value="NTF2-like"/>
    <property type="match status" value="1"/>
</dbReference>
<dbReference type="Pfam" id="PF17775">
    <property type="entry name" value="YchJ_M-like"/>
    <property type="match status" value="1"/>
</dbReference>
<comment type="similarity">
    <text evidence="1 2">Belongs to the UPF0225 family.</text>
</comment>
<dbReference type="InterPro" id="IPR032710">
    <property type="entry name" value="NTF2-like_dom_sf"/>
</dbReference>
<evidence type="ECO:0000313" key="5">
    <source>
        <dbReference type="Proteomes" id="UP000663400"/>
    </source>
</evidence>
<evidence type="ECO:0000259" key="3">
    <source>
        <dbReference type="Pfam" id="PF17775"/>
    </source>
</evidence>
<evidence type="ECO:0000256" key="1">
    <source>
        <dbReference type="ARBA" id="ARBA00010839"/>
    </source>
</evidence>
<dbReference type="HAMAP" id="MF_00612">
    <property type="entry name" value="UPF0225"/>
    <property type="match status" value="1"/>
</dbReference>
<dbReference type="InterPro" id="IPR004027">
    <property type="entry name" value="SEC_C_motif"/>
</dbReference>
<dbReference type="InterPro" id="IPR048469">
    <property type="entry name" value="YchJ-like_M"/>
</dbReference>
<evidence type="ECO:0000313" key="4">
    <source>
        <dbReference type="EMBL" id="QSX74323.1"/>
    </source>
</evidence>
<keyword evidence="5" id="KW-1185">Reference proteome</keyword>
<dbReference type="Pfam" id="PF02810">
    <property type="entry name" value="SEC-C"/>
    <property type="match status" value="1"/>
</dbReference>
<dbReference type="Proteomes" id="UP000663400">
    <property type="component" value="Chromosome"/>
</dbReference>
<feature type="domain" description="YchJ-like middle NTF2-like" evidence="3">
    <location>
        <begin position="28"/>
        <end position="123"/>
    </location>
</feature>
<dbReference type="EMBL" id="CP071517">
    <property type="protein sequence ID" value="QSX74323.1"/>
    <property type="molecule type" value="Genomic_DNA"/>
</dbReference>